<evidence type="ECO:0000313" key="3">
    <source>
        <dbReference type="Proteomes" id="UP000060513"/>
    </source>
</evidence>
<dbReference type="Gene3D" id="3.40.190.10">
    <property type="entry name" value="Periplasmic binding protein-like II"/>
    <property type="match status" value="2"/>
</dbReference>
<evidence type="ECO:0000313" key="2">
    <source>
        <dbReference type="EMBL" id="ALC19513.1"/>
    </source>
</evidence>
<gene>
    <name evidence="2" type="ORF">SPRI_1207</name>
</gene>
<sequence>MPTSVNFIFATSGLQSMLKFFTGTLDAAYFGSTPFLLGYSYGLPVRAVGIAQRLGNGHAVVTRGTLSSRPRIGTVSGSTGHEIAHAWAKATDRNPVYVDLPPNDQVMAFEAGFIDAVSCWEPFTTMAVRLGGKRVFTGEDSGSQLNLLCVSSDTAQEKPAAVRALVKTHDDVSRKLRLGVSSRELHFLQGVFADALSITDCERIFRDGIEWVESTSASTAQTRDEITASLRSSWDFLVSTGLYSGNMPDLSAALEPLDERVDRTTADERSTLRLGYSDSIMCAPILLGRHSRLFMANGLDDTDSDSRIIERVAALGDEYRQALRSIRSLLAVEPELAVVKAGKVIEQELADFYERCFDRVPPKAISSAIEELSKFGVMPTRVTAAAHWLRNLRNDSAHRGREAVQYAETAYGLTVEILEWLHQELPRLLLRCTRCGRTIEDSNWVACPHCGQLRRRSCGSCREPIQASWKACPHCGCAV</sequence>
<dbReference type="PANTHER" id="PTHR30024">
    <property type="entry name" value="ALIPHATIC SULFONATES-BINDING PROTEIN-RELATED"/>
    <property type="match status" value="1"/>
</dbReference>
<name>A0A0M3QHG7_STRPR</name>
<evidence type="ECO:0000259" key="1">
    <source>
        <dbReference type="Pfam" id="PF13643"/>
    </source>
</evidence>
<dbReference type="PATRIC" id="fig|38300.4.peg.1290"/>
<proteinExistence type="predicted"/>
<dbReference type="GeneID" id="97237721"/>
<dbReference type="Proteomes" id="UP000060513">
    <property type="component" value="Chromosome"/>
</dbReference>
<dbReference type="SUPFAM" id="SSF53850">
    <property type="entry name" value="Periplasmic binding protein-like II"/>
    <property type="match status" value="1"/>
</dbReference>
<dbReference type="RefSeq" id="WP_005309279.1">
    <property type="nucleotide sequence ID" value="NZ_CP011340.1"/>
</dbReference>
<dbReference type="EMBL" id="CP011340">
    <property type="protein sequence ID" value="ALC19513.1"/>
    <property type="molecule type" value="Genomic_DNA"/>
</dbReference>
<feature type="domain" description="DUF4145" evidence="1">
    <location>
        <begin position="326"/>
        <end position="418"/>
    </location>
</feature>
<organism evidence="2">
    <name type="scientific">Streptomyces pristinaespiralis</name>
    <dbReference type="NCBI Taxonomy" id="38300"/>
    <lineage>
        <taxon>Bacteria</taxon>
        <taxon>Bacillati</taxon>
        <taxon>Actinomycetota</taxon>
        <taxon>Actinomycetes</taxon>
        <taxon>Kitasatosporales</taxon>
        <taxon>Streptomycetaceae</taxon>
        <taxon>Streptomyces</taxon>
    </lineage>
</organism>
<dbReference type="KEGG" id="spri:SPRI_1207"/>
<accession>A0A0M3QHG7</accession>
<dbReference type="AlphaFoldDB" id="A0A0M3QHG7"/>
<protein>
    <submittedName>
        <fullName evidence="2">Alkane sulfonate ABC transporter substrate-bindnig protein</fullName>
    </submittedName>
</protein>
<reference evidence="2 3" key="1">
    <citation type="submission" date="2015-08" db="EMBL/GenBank/DDBJ databases">
        <title>Genome sequence of the pristinamycin over-producing bacterium Streptomyces pristinaespiralis HCCB10218.</title>
        <authorList>
            <person name="Tian J."/>
            <person name="Yang J."/>
            <person name="Li L."/>
            <person name="Ruan L."/>
            <person name="Wei W."/>
            <person name="Zheng G."/>
            <person name="Wei Z."/>
            <person name="Yang S."/>
            <person name="Ge M."/>
            <person name="Jiang W."/>
            <person name="Lu Y."/>
        </authorList>
    </citation>
    <scope>NUCLEOTIDE SEQUENCE [LARGE SCALE GENOMIC DNA]</scope>
    <source>
        <strain evidence="2 3">HCCB 10218</strain>
    </source>
</reference>
<dbReference type="STRING" id="38300.SPRI_1207"/>
<dbReference type="OrthoDB" id="506623at2"/>
<dbReference type="Pfam" id="PF13643">
    <property type="entry name" value="DUF4145"/>
    <property type="match status" value="1"/>
</dbReference>
<dbReference type="InterPro" id="IPR025285">
    <property type="entry name" value="DUF4145"/>
</dbReference>